<evidence type="ECO:0000313" key="3">
    <source>
        <dbReference type="Proteomes" id="UP001139486"/>
    </source>
</evidence>
<dbReference type="Gene3D" id="3.10.450.50">
    <property type="match status" value="1"/>
</dbReference>
<dbReference type="SUPFAM" id="SSF54427">
    <property type="entry name" value="NTF2-like"/>
    <property type="match status" value="1"/>
</dbReference>
<feature type="domain" description="SnoaL-like" evidence="1">
    <location>
        <begin position="2"/>
        <end position="92"/>
    </location>
</feature>
<dbReference type="InterPro" id="IPR037401">
    <property type="entry name" value="SnoaL-like"/>
</dbReference>
<organism evidence="2 3">
    <name type="scientific">Sphingomonas liriopis</name>
    <dbReference type="NCBI Taxonomy" id="2949094"/>
    <lineage>
        <taxon>Bacteria</taxon>
        <taxon>Pseudomonadati</taxon>
        <taxon>Pseudomonadota</taxon>
        <taxon>Alphaproteobacteria</taxon>
        <taxon>Sphingomonadales</taxon>
        <taxon>Sphingomonadaceae</taxon>
        <taxon>Sphingomonas</taxon>
    </lineage>
</organism>
<dbReference type="AlphaFoldDB" id="A0A9X2HRG4"/>
<reference evidence="2" key="1">
    <citation type="submission" date="2022-05" db="EMBL/GenBank/DDBJ databases">
        <title>Sphingomonas sp. strain RP10 Genome sequencing and assembly.</title>
        <authorList>
            <person name="Kim I."/>
        </authorList>
    </citation>
    <scope>NUCLEOTIDE SEQUENCE</scope>
    <source>
        <strain evidence="2">RP10</strain>
    </source>
</reference>
<gene>
    <name evidence="2" type="ORF">M9979_14720</name>
</gene>
<comment type="caution">
    <text evidence="2">The sequence shown here is derived from an EMBL/GenBank/DDBJ whole genome shotgun (WGS) entry which is preliminary data.</text>
</comment>
<sequence>MIARADLSDLPAIVHPNATFRSPVAINPYRSADALVLALRTVLQVFQDFTYHRQAVTPDGLSVVLEFGANVADKTVKGIDFIRFDEAGRIVDFEVMMRPLNGVQTLAAEMGRRLGDVLPSFKVKG</sequence>
<evidence type="ECO:0000259" key="1">
    <source>
        <dbReference type="Pfam" id="PF12680"/>
    </source>
</evidence>
<dbReference type="Proteomes" id="UP001139486">
    <property type="component" value="Unassembled WGS sequence"/>
</dbReference>
<dbReference type="EMBL" id="JAMLDY010000020">
    <property type="protein sequence ID" value="MCP3736126.1"/>
    <property type="molecule type" value="Genomic_DNA"/>
</dbReference>
<protein>
    <submittedName>
        <fullName evidence="2">Nuclear transport factor 2 family protein</fullName>
    </submittedName>
</protein>
<keyword evidence="3" id="KW-1185">Reference proteome</keyword>
<accession>A0A9X2HRG4</accession>
<dbReference type="InterPro" id="IPR032710">
    <property type="entry name" value="NTF2-like_dom_sf"/>
</dbReference>
<dbReference type="Pfam" id="PF12680">
    <property type="entry name" value="SnoaL_2"/>
    <property type="match status" value="1"/>
</dbReference>
<evidence type="ECO:0000313" key="2">
    <source>
        <dbReference type="EMBL" id="MCP3736126.1"/>
    </source>
</evidence>
<proteinExistence type="predicted"/>
<name>A0A9X2HRG4_9SPHN</name>